<organism evidence="1 2">
    <name type="scientific">candidate division TA06 bacterium 34_109</name>
    <dbReference type="NCBI Taxonomy" id="1635277"/>
    <lineage>
        <taxon>Bacteria</taxon>
        <taxon>Bacteria division TA06</taxon>
    </lineage>
</organism>
<gene>
    <name evidence="1" type="ORF">XE03_0764</name>
</gene>
<proteinExistence type="predicted"/>
<evidence type="ECO:0000313" key="2">
    <source>
        <dbReference type="Proteomes" id="UP000053467"/>
    </source>
</evidence>
<evidence type="ECO:0008006" key="3">
    <source>
        <dbReference type="Google" id="ProtNLM"/>
    </source>
</evidence>
<protein>
    <recommendedName>
        <fullName evidence="3">Transcriptional regulator HTH-type FeoC domain-containing protein</fullName>
    </recommendedName>
</protein>
<reference evidence="2" key="1">
    <citation type="journal article" date="2015" name="MBio">
        <title>Genome-Resolved Metagenomic Analysis Reveals Roles for Candidate Phyla and Other Microbial Community Members in Biogeochemical Transformations in Oil Reservoirs.</title>
        <authorList>
            <person name="Hu P."/>
            <person name="Tom L."/>
            <person name="Singh A."/>
            <person name="Thomas B.C."/>
            <person name="Baker B.J."/>
            <person name="Piceno Y.M."/>
            <person name="Andersen G.L."/>
            <person name="Banfield J.F."/>
        </authorList>
    </citation>
    <scope>NUCLEOTIDE SEQUENCE [LARGE SCALE GENOMIC DNA]</scope>
</reference>
<evidence type="ECO:0000313" key="1">
    <source>
        <dbReference type="EMBL" id="KUK87366.1"/>
    </source>
</evidence>
<comment type="caution">
    <text evidence="1">The sequence shown here is derived from an EMBL/GenBank/DDBJ whole genome shotgun (WGS) entry which is preliminary data.</text>
</comment>
<dbReference type="InterPro" id="IPR036390">
    <property type="entry name" value="WH_DNA-bd_sf"/>
</dbReference>
<name>A0A101I1M9_UNCT6</name>
<dbReference type="Proteomes" id="UP000053467">
    <property type="component" value="Unassembled WGS sequence"/>
</dbReference>
<dbReference type="SUPFAM" id="SSF46785">
    <property type="entry name" value="Winged helix' DNA-binding domain"/>
    <property type="match status" value="1"/>
</dbReference>
<accession>A0A101I1M9</accession>
<sequence>MIEEIINYILEKRLVSTKELTKKFNIDEPFLDYIISYAKNKGYRIRKDKKKLIKCFSCPYKKFF</sequence>
<dbReference type="EMBL" id="LGGX01000005">
    <property type="protein sequence ID" value="KUK87366.1"/>
    <property type="molecule type" value="Genomic_DNA"/>
</dbReference>
<dbReference type="AlphaFoldDB" id="A0A101I1M9"/>